<evidence type="ECO:0000313" key="1">
    <source>
        <dbReference type="EMBL" id="CAI8044814.1"/>
    </source>
</evidence>
<sequence>MKPDPILEECYRIKEEYSAQFKDVQSFFEHLKAQEKKRKKEGWKYAPPPQHLEFNITAEHLEFVIGRAKETGKAPQIVALLERLKTGLITCAAAKDSPHIDFGKTLQVETARALIQDWAIAAIRFVLKEDTDLQSETSPIAQEVRQILTAWLPDFVVLNFTLELSEDMQIIAKPIVGADTREGQAYLASAHLEIRMKRGEIPEGLTQILNRFKV</sequence>
<keyword evidence="2" id="KW-1185">Reference proteome</keyword>
<reference evidence="1" key="1">
    <citation type="submission" date="2023-03" db="EMBL/GenBank/DDBJ databases">
        <authorList>
            <person name="Steffen K."/>
            <person name="Cardenas P."/>
        </authorList>
    </citation>
    <scope>NUCLEOTIDE SEQUENCE</scope>
</reference>
<proteinExistence type="predicted"/>
<organism evidence="1 2">
    <name type="scientific">Geodia barretti</name>
    <name type="common">Barrett's horny sponge</name>
    <dbReference type="NCBI Taxonomy" id="519541"/>
    <lineage>
        <taxon>Eukaryota</taxon>
        <taxon>Metazoa</taxon>
        <taxon>Porifera</taxon>
        <taxon>Demospongiae</taxon>
        <taxon>Heteroscleromorpha</taxon>
        <taxon>Tetractinellida</taxon>
        <taxon>Astrophorina</taxon>
        <taxon>Geodiidae</taxon>
        <taxon>Geodia</taxon>
    </lineage>
</organism>
<name>A0AA35X5B9_GEOBA</name>
<comment type="caution">
    <text evidence="1">The sequence shown here is derived from an EMBL/GenBank/DDBJ whole genome shotgun (WGS) entry which is preliminary data.</text>
</comment>
<dbReference type="EMBL" id="CASHTH010003423">
    <property type="protein sequence ID" value="CAI8044814.1"/>
    <property type="molecule type" value="Genomic_DNA"/>
</dbReference>
<accession>A0AA35X5B9</accession>
<dbReference type="Proteomes" id="UP001174909">
    <property type="component" value="Unassembled WGS sequence"/>
</dbReference>
<dbReference type="AlphaFoldDB" id="A0AA35X5B9"/>
<evidence type="ECO:0000313" key="2">
    <source>
        <dbReference type="Proteomes" id="UP001174909"/>
    </source>
</evidence>
<gene>
    <name evidence="1" type="ORF">GBAR_LOCUS24820</name>
</gene>
<protein>
    <submittedName>
        <fullName evidence="1">Uncharacterized protein</fullName>
    </submittedName>
</protein>